<gene>
    <name evidence="3" type="ORF">CesoFtcFv8_002069</name>
</gene>
<feature type="signal peptide" evidence="2">
    <location>
        <begin position="1"/>
        <end position="18"/>
    </location>
</feature>
<dbReference type="EMBL" id="JAULUE010002047">
    <property type="protein sequence ID" value="KAK5912170.1"/>
    <property type="molecule type" value="Genomic_DNA"/>
</dbReference>
<feature type="region of interest" description="Disordered" evidence="1">
    <location>
        <begin position="27"/>
        <end position="107"/>
    </location>
</feature>
<evidence type="ECO:0000313" key="3">
    <source>
        <dbReference type="EMBL" id="KAK5912170.1"/>
    </source>
</evidence>
<accession>A0AAN8CX77</accession>
<dbReference type="AlphaFoldDB" id="A0AAN8CX77"/>
<name>A0AAN8CX77_9TELE</name>
<evidence type="ECO:0000256" key="1">
    <source>
        <dbReference type="SAM" id="MobiDB-lite"/>
    </source>
</evidence>
<proteinExistence type="predicted"/>
<comment type="caution">
    <text evidence="3">The sequence shown here is derived from an EMBL/GenBank/DDBJ whole genome shotgun (WGS) entry which is preliminary data.</text>
</comment>
<dbReference type="Proteomes" id="UP001335648">
    <property type="component" value="Unassembled WGS sequence"/>
</dbReference>
<protein>
    <submittedName>
        <fullName evidence="3">Uncharacterized protein</fullName>
    </submittedName>
</protein>
<feature type="chain" id="PRO_5043016972" evidence="2">
    <location>
        <begin position="19"/>
        <end position="107"/>
    </location>
</feature>
<sequence length="107" mass="11101">MVCQFLITFLFPPSLSEGKLGAAASFSTPVDPISVTTEGPGAGGAAAAETRPEGEQGRGGGRAARGEGSSSSRRRTEMDEQYSTGSIRHSQPSSNTLLLLQQHTLPP</sequence>
<feature type="compositionally biased region" description="Polar residues" evidence="1">
    <location>
        <begin position="81"/>
        <end position="95"/>
    </location>
</feature>
<organism evidence="3 4">
    <name type="scientific">Champsocephalus esox</name>
    <name type="common">pike icefish</name>
    <dbReference type="NCBI Taxonomy" id="159716"/>
    <lineage>
        <taxon>Eukaryota</taxon>
        <taxon>Metazoa</taxon>
        <taxon>Chordata</taxon>
        <taxon>Craniata</taxon>
        <taxon>Vertebrata</taxon>
        <taxon>Euteleostomi</taxon>
        <taxon>Actinopterygii</taxon>
        <taxon>Neopterygii</taxon>
        <taxon>Teleostei</taxon>
        <taxon>Neoteleostei</taxon>
        <taxon>Acanthomorphata</taxon>
        <taxon>Eupercaria</taxon>
        <taxon>Perciformes</taxon>
        <taxon>Notothenioidei</taxon>
        <taxon>Channichthyidae</taxon>
        <taxon>Champsocephalus</taxon>
    </lineage>
</organism>
<reference evidence="3 4" key="1">
    <citation type="journal article" date="2023" name="Mol. Biol. Evol.">
        <title>Genomics of Secondarily Temperate Adaptation in the Only Non-Antarctic Icefish.</title>
        <authorList>
            <person name="Rivera-Colon A.G."/>
            <person name="Rayamajhi N."/>
            <person name="Minhas B.F."/>
            <person name="Madrigal G."/>
            <person name="Bilyk K.T."/>
            <person name="Yoon V."/>
            <person name="Hune M."/>
            <person name="Gregory S."/>
            <person name="Cheng C.H.C."/>
            <person name="Catchen J.M."/>
        </authorList>
    </citation>
    <scope>NUCLEOTIDE SEQUENCE [LARGE SCALE GENOMIC DNA]</scope>
    <source>
        <strain evidence="3">JC2023a</strain>
    </source>
</reference>
<evidence type="ECO:0000256" key="2">
    <source>
        <dbReference type="SAM" id="SignalP"/>
    </source>
</evidence>
<keyword evidence="4" id="KW-1185">Reference proteome</keyword>
<keyword evidence="2" id="KW-0732">Signal</keyword>
<evidence type="ECO:0000313" key="4">
    <source>
        <dbReference type="Proteomes" id="UP001335648"/>
    </source>
</evidence>
<feature type="compositionally biased region" description="Low complexity" evidence="1">
    <location>
        <begin position="96"/>
        <end position="107"/>
    </location>
</feature>